<organism evidence="1 2">
    <name type="scientific">Choristoneura fumiferana</name>
    <name type="common">Spruce budworm moth</name>
    <name type="synonym">Archips fumiferana</name>
    <dbReference type="NCBI Taxonomy" id="7141"/>
    <lineage>
        <taxon>Eukaryota</taxon>
        <taxon>Metazoa</taxon>
        <taxon>Ecdysozoa</taxon>
        <taxon>Arthropoda</taxon>
        <taxon>Hexapoda</taxon>
        <taxon>Insecta</taxon>
        <taxon>Pterygota</taxon>
        <taxon>Neoptera</taxon>
        <taxon>Endopterygota</taxon>
        <taxon>Lepidoptera</taxon>
        <taxon>Glossata</taxon>
        <taxon>Ditrysia</taxon>
        <taxon>Tortricoidea</taxon>
        <taxon>Tortricidae</taxon>
        <taxon>Tortricinae</taxon>
        <taxon>Choristoneura</taxon>
    </lineage>
</organism>
<sequence>MLRALPMRSNNYDYEDVDGKRHALESDRRNWRKKALLNLKSIEQGKEWDDNTRRRGDFESVRYPDDMDRRSPDLPTPYRGQRHYDGVDKMANMAMKSAEMGQSSPYSEKESEKKMSMNCDRPHERYEACFSGCAAVTCDNPRERLRPCYPFCEPGCICIHPYVRDDRTHKGLKGIPDIGDDVIKLTQDFRRHYVVATPPSGNSDTPTEPPPTTAHALEAHVDEIAKDTGDLSDWLYNQFFKTIENQVINKTDDDELLQGTRRSGGSTKRTRNKNNKKKNFKKSTKRGLRRKLLRISEDDSMFDSSSSDSRSDSRDSSGTWESWEDDMGDGRGHDRDPNKDHGHRKIVVYSKQPKPPLPSFIFLPNVETPFYPPIGLPVPPMPMYPMIPVPPIQPFIIPPETNNSTGNESTPTTQGPETTTKTEKTTVEITTEEDSKTTSSVDDTNNPSTSGDATASVEGTTELAMRKQLRSQGRKKLLQRLKDRNKKQIIKRMGTVGVRPGKTKSKNHFIDANQDPSIFTADNFFQQPIEEEIRDQEKENLQPFDDDVDFKYLTQLIHRVDGNQTKSLPTASFTPKRPGSFKDSKAPVMYRNLNRPPLTPGRLQAELPTRRRLNDCSKPDDNYYSNLGKQIATLIRDIHPDVVSEVDIDIARTDRKTEPFLGENSFAPRSYWERFVRSPLRKDLGHFSKYEDLRISNEQLFDLESKVEVAASSQPILTLQELENVISTMNKVQKNVQNRQFKQNNFKPSKGSLNVSLLPRDRSKPTEVPKKLTNEIIIDTPFNKDTTKVLDKKGVLSRHSRWNKPINNNAKANIIRSNFTKINELFKDHKLNDDIFFNIPRDKLRLISTITPTENPLTPYTKSISSPPLKTRPVHIRFNRNKVNKVNSYYFDDIHTATNLKTEPKKPNTFYIKSKPASYFFNEFDFFVKKKK</sequence>
<comment type="caution">
    <text evidence="1">The sequence shown here is derived from an EMBL/GenBank/DDBJ whole genome shotgun (WGS) entry which is preliminary data.</text>
</comment>
<gene>
    <name evidence="1" type="ORF">MSG28_013247</name>
</gene>
<reference evidence="1 2" key="1">
    <citation type="journal article" date="2022" name="Genome Biol. Evol.">
        <title>The Spruce Budworm Genome: Reconstructing the Evolutionary History of Antifreeze Proteins.</title>
        <authorList>
            <person name="Beliveau C."/>
            <person name="Gagne P."/>
            <person name="Picq S."/>
            <person name="Vernygora O."/>
            <person name="Keeling C.I."/>
            <person name="Pinkney K."/>
            <person name="Doucet D."/>
            <person name="Wen F."/>
            <person name="Johnston J.S."/>
            <person name="Maaroufi H."/>
            <person name="Boyle B."/>
            <person name="Laroche J."/>
            <person name="Dewar K."/>
            <person name="Juretic N."/>
            <person name="Blackburn G."/>
            <person name="Nisole A."/>
            <person name="Brunet B."/>
            <person name="Brandao M."/>
            <person name="Lumley L."/>
            <person name="Duan J."/>
            <person name="Quan G."/>
            <person name="Lucarotti C.J."/>
            <person name="Roe A.D."/>
            <person name="Sperling F.A.H."/>
            <person name="Levesque R.C."/>
            <person name="Cusson M."/>
        </authorList>
    </citation>
    <scope>NUCLEOTIDE SEQUENCE [LARGE SCALE GENOMIC DNA]</scope>
    <source>
        <strain evidence="1">Glfc:IPQL:Cfum</strain>
    </source>
</reference>
<dbReference type="EMBL" id="CM046123">
    <property type="protein sequence ID" value="KAI8439476.1"/>
    <property type="molecule type" value="Genomic_DNA"/>
</dbReference>
<evidence type="ECO:0000313" key="1">
    <source>
        <dbReference type="EMBL" id="KAI8439476.1"/>
    </source>
</evidence>
<evidence type="ECO:0000313" key="2">
    <source>
        <dbReference type="Proteomes" id="UP001064048"/>
    </source>
</evidence>
<keyword evidence="2" id="KW-1185">Reference proteome</keyword>
<dbReference type="Proteomes" id="UP001064048">
    <property type="component" value="Chromosome 23"/>
</dbReference>
<accession>A0ACC0KTH6</accession>
<name>A0ACC0KTH6_CHOFU</name>
<protein>
    <submittedName>
        <fullName evidence="1">Uncharacterized protein</fullName>
    </submittedName>
</protein>
<proteinExistence type="predicted"/>